<evidence type="ECO:0008006" key="3">
    <source>
        <dbReference type="Google" id="ProtNLM"/>
    </source>
</evidence>
<proteinExistence type="predicted"/>
<dbReference type="OrthoDB" id="1859733at2759"/>
<dbReference type="STRING" id="1328760.A0A164ZVA6"/>
<sequence>MAIHSLFSRFYLHPRSLLNAVIFALCLAILFSSPSAALPHFSPTRKTRTLGDLSSCALPTTAGSSSLPTPSTSLQLKHVAVGRGVQNYTCASSTSSSVPKAIGAVATLFTADLFAEVDQQGLNDAMSMIVEMPNPSAYSSLGPLNLFALGHHYFSADGTPTFDLGSVGFFHGAKLADIPAPANAPKGQVGEAAVDWLTLGDKGGSTGILEVYRVWTAGGSPPTTCDGQEEVISVQYASQYWLFG</sequence>
<dbReference type="InterPro" id="IPR021851">
    <property type="entry name" value="DUF3455"/>
</dbReference>
<dbReference type="PANTHER" id="PTHR35567">
    <property type="entry name" value="MALATE DEHYDROGENASE (AFU_ORTHOLOGUE AFUA_2G13800)"/>
    <property type="match status" value="1"/>
</dbReference>
<accession>A0A164ZVA6</accession>
<gene>
    <name evidence="1" type="ORF">L228DRAFT_250618</name>
</gene>
<dbReference type="InParanoid" id="A0A164ZVA6"/>
<evidence type="ECO:0000313" key="1">
    <source>
        <dbReference type="EMBL" id="KZF19577.1"/>
    </source>
</evidence>
<dbReference type="RefSeq" id="XP_018185132.1">
    <property type="nucleotide sequence ID" value="XM_018333377.1"/>
</dbReference>
<dbReference type="Proteomes" id="UP000076632">
    <property type="component" value="Unassembled WGS sequence"/>
</dbReference>
<organism evidence="1 2">
    <name type="scientific">Xylona heveae (strain CBS 132557 / TC161)</name>
    <dbReference type="NCBI Taxonomy" id="1328760"/>
    <lineage>
        <taxon>Eukaryota</taxon>
        <taxon>Fungi</taxon>
        <taxon>Dikarya</taxon>
        <taxon>Ascomycota</taxon>
        <taxon>Pezizomycotina</taxon>
        <taxon>Xylonomycetes</taxon>
        <taxon>Xylonales</taxon>
        <taxon>Xylonaceae</taxon>
        <taxon>Xylona</taxon>
    </lineage>
</organism>
<dbReference type="PANTHER" id="PTHR35567:SF1">
    <property type="entry name" value="CONSERVED FUNGAL PROTEIN (AFU_ORTHOLOGUE AFUA_1G14230)"/>
    <property type="match status" value="1"/>
</dbReference>
<dbReference type="OMA" id="GQPPKTC"/>
<dbReference type="EMBL" id="KV407465">
    <property type="protein sequence ID" value="KZF19577.1"/>
    <property type="molecule type" value="Genomic_DNA"/>
</dbReference>
<protein>
    <recommendedName>
        <fullName evidence="3">Malate dehydrogenase</fullName>
    </recommendedName>
</protein>
<dbReference type="GeneID" id="28898514"/>
<keyword evidence="2" id="KW-1185">Reference proteome</keyword>
<reference evidence="1 2" key="1">
    <citation type="journal article" date="2016" name="Fungal Biol.">
        <title>The genome of Xylona heveae provides a window into fungal endophytism.</title>
        <authorList>
            <person name="Gazis R."/>
            <person name="Kuo A."/>
            <person name="Riley R."/>
            <person name="LaButti K."/>
            <person name="Lipzen A."/>
            <person name="Lin J."/>
            <person name="Amirebrahimi M."/>
            <person name="Hesse C.N."/>
            <person name="Spatafora J.W."/>
            <person name="Henrissat B."/>
            <person name="Hainaut M."/>
            <person name="Grigoriev I.V."/>
            <person name="Hibbett D.S."/>
        </authorList>
    </citation>
    <scope>NUCLEOTIDE SEQUENCE [LARGE SCALE GENOMIC DNA]</scope>
    <source>
        <strain evidence="1 2">TC161</strain>
    </source>
</reference>
<evidence type="ECO:0000313" key="2">
    <source>
        <dbReference type="Proteomes" id="UP000076632"/>
    </source>
</evidence>
<dbReference type="Pfam" id="PF11937">
    <property type="entry name" value="DUF3455"/>
    <property type="match status" value="1"/>
</dbReference>
<dbReference type="AlphaFoldDB" id="A0A164ZVA6"/>
<name>A0A164ZVA6_XYLHT</name>